<reference evidence="1" key="1">
    <citation type="journal article" date="2019" name="Sci. Rep.">
        <title>Draft genome of Tanacetum cinerariifolium, the natural source of mosquito coil.</title>
        <authorList>
            <person name="Yamashiro T."/>
            <person name="Shiraishi A."/>
            <person name="Satake H."/>
            <person name="Nakayama K."/>
        </authorList>
    </citation>
    <scope>NUCLEOTIDE SEQUENCE</scope>
</reference>
<gene>
    <name evidence="1" type="ORF">Tci_023723</name>
</gene>
<sequence>MDDPFICKNLVDHVPPSGYWASLHYLNDAEFLDRVNLNYAQHVCMVSELRLRYEHEISVREEFEKNFVDSSEVIQQRDAEIVKLKSKLGKVKHEVTGVVVVCKKVSELETAAASYKDAPLERIMASLYLEEFPSPKDETPDFRKLQPLLEQVTVLLYHEWGSCIPRIVCRELLLGISAPNATDVPPLNSIAVEDYTLSHVSMLEATAEFGLPNPSIITSFQISNIQCPRECVTAAVSELVRPSSEYFYHFIRSFPLGIKLSDFHCMACFIVVVDEISRTSSKGIPISTGITDLVSYVRENEATVFSLNLSVGLGMLDGCKSLFNV</sequence>
<dbReference type="EMBL" id="BKCJ010002912">
    <property type="protein sequence ID" value="GEU51745.1"/>
    <property type="molecule type" value="Genomic_DNA"/>
</dbReference>
<dbReference type="AlphaFoldDB" id="A0A6L2KUQ1"/>
<comment type="caution">
    <text evidence="1">The sequence shown here is derived from an EMBL/GenBank/DDBJ whole genome shotgun (WGS) entry which is preliminary data.</text>
</comment>
<evidence type="ECO:0000313" key="1">
    <source>
        <dbReference type="EMBL" id="GEU51745.1"/>
    </source>
</evidence>
<organism evidence="1">
    <name type="scientific">Tanacetum cinerariifolium</name>
    <name type="common">Dalmatian daisy</name>
    <name type="synonym">Chrysanthemum cinerariifolium</name>
    <dbReference type="NCBI Taxonomy" id="118510"/>
    <lineage>
        <taxon>Eukaryota</taxon>
        <taxon>Viridiplantae</taxon>
        <taxon>Streptophyta</taxon>
        <taxon>Embryophyta</taxon>
        <taxon>Tracheophyta</taxon>
        <taxon>Spermatophyta</taxon>
        <taxon>Magnoliopsida</taxon>
        <taxon>eudicotyledons</taxon>
        <taxon>Gunneridae</taxon>
        <taxon>Pentapetalae</taxon>
        <taxon>asterids</taxon>
        <taxon>campanulids</taxon>
        <taxon>Asterales</taxon>
        <taxon>Asteraceae</taxon>
        <taxon>Asteroideae</taxon>
        <taxon>Anthemideae</taxon>
        <taxon>Anthemidinae</taxon>
        <taxon>Tanacetum</taxon>
    </lineage>
</organism>
<accession>A0A6L2KUQ1</accession>
<proteinExistence type="predicted"/>
<protein>
    <submittedName>
        <fullName evidence="1">Uncharacterized protein</fullName>
    </submittedName>
</protein>
<name>A0A6L2KUQ1_TANCI</name>